<protein>
    <submittedName>
        <fullName evidence="10">Centromere protein K</fullName>
    </submittedName>
</protein>
<keyword evidence="5 8" id="KW-0175">Coiled coil</keyword>
<keyword evidence="9" id="KW-0732">Signal</keyword>
<feature type="signal peptide" evidence="9">
    <location>
        <begin position="1"/>
        <end position="20"/>
    </location>
</feature>
<keyword evidence="6" id="KW-0539">Nucleus</keyword>
<evidence type="ECO:0000256" key="6">
    <source>
        <dbReference type="ARBA" id="ARBA00023242"/>
    </source>
</evidence>
<dbReference type="GO" id="GO:0000775">
    <property type="term" value="C:chromosome, centromeric region"/>
    <property type="evidence" value="ECO:0007669"/>
    <property type="project" value="UniProtKB-SubCell"/>
</dbReference>
<dbReference type="InterPro" id="IPR020993">
    <property type="entry name" value="Centromere_CenpK"/>
</dbReference>
<sequence length="150" mass="17312">MKNSVHLVLFLPFSLQHLLKDDLDSVLSAVQSKNKSLEEDLKRAFNEQQKKILQLKIYKKKLLTALGKFLEEHFPSPEKGGSKKKSQNSSLFLTSLTNILVDKSVSTPHEPYVPIDDSFWPPYLELLLRHGIAQRHPENPDRIRLEAFHE</sequence>
<dbReference type="Pfam" id="PF11802">
    <property type="entry name" value="CENP-K"/>
    <property type="match status" value="1"/>
</dbReference>
<dbReference type="Ensembl" id="ENSACOT00000011600.1">
    <property type="protein sequence ID" value="ENSACOP00000011199.1"/>
    <property type="gene ID" value="ENSACOG00000007778.1"/>
</dbReference>
<evidence type="ECO:0000256" key="7">
    <source>
        <dbReference type="ARBA" id="ARBA00023328"/>
    </source>
</evidence>
<evidence type="ECO:0000256" key="9">
    <source>
        <dbReference type="SAM" id="SignalP"/>
    </source>
</evidence>
<comment type="subcellular location">
    <subcellularLocation>
        <location evidence="2">Chromosome</location>
        <location evidence="2">Centromere</location>
    </subcellularLocation>
    <subcellularLocation>
        <location evidence="1">Nucleus</location>
    </subcellularLocation>
</comment>
<evidence type="ECO:0000256" key="4">
    <source>
        <dbReference type="ARBA" id="ARBA00022454"/>
    </source>
</evidence>
<reference evidence="10" key="2">
    <citation type="submission" date="2025-09" db="UniProtKB">
        <authorList>
            <consortium name="Ensembl"/>
        </authorList>
    </citation>
    <scope>IDENTIFICATION</scope>
</reference>
<evidence type="ECO:0000256" key="1">
    <source>
        <dbReference type="ARBA" id="ARBA00004123"/>
    </source>
</evidence>
<evidence type="ECO:0000256" key="5">
    <source>
        <dbReference type="ARBA" id="ARBA00023054"/>
    </source>
</evidence>
<keyword evidence="11" id="KW-1185">Reference proteome</keyword>
<dbReference type="GO" id="GO:0051382">
    <property type="term" value="P:kinetochore assembly"/>
    <property type="evidence" value="ECO:0007669"/>
    <property type="project" value="InterPro"/>
</dbReference>
<feature type="chain" id="PRO_5034495424" evidence="9">
    <location>
        <begin position="21"/>
        <end position="150"/>
    </location>
</feature>
<dbReference type="GO" id="GO:0000070">
    <property type="term" value="P:mitotic sister chromatid segregation"/>
    <property type="evidence" value="ECO:0007669"/>
    <property type="project" value="TreeGrafter"/>
</dbReference>
<keyword evidence="4" id="KW-0158">Chromosome</keyword>
<evidence type="ECO:0000256" key="3">
    <source>
        <dbReference type="ARBA" id="ARBA00005795"/>
    </source>
</evidence>
<reference evidence="10" key="1">
    <citation type="submission" date="2025-08" db="UniProtKB">
        <authorList>
            <consortium name="Ensembl"/>
        </authorList>
    </citation>
    <scope>IDENTIFICATION</scope>
</reference>
<evidence type="ECO:0000256" key="2">
    <source>
        <dbReference type="ARBA" id="ARBA00004584"/>
    </source>
</evidence>
<organism evidence="10 11">
    <name type="scientific">Amazona collaria</name>
    <name type="common">yellow-billed parrot</name>
    <dbReference type="NCBI Taxonomy" id="241587"/>
    <lineage>
        <taxon>Eukaryota</taxon>
        <taxon>Metazoa</taxon>
        <taxon>Chordata</taxon>
        <taxon>Craniata</taxon>
        <taxon>Vertebrata</taxon>
        <taxon>Euteleostomi</taxon>
        <taxon>Archelosauria</taxon>
        <taxon>Archosauria</taxon>
        <taxon>Dinosauria</taxon>
        <taxon>Saurischia</taxon>
        <taxon>Theropoda</taxon>
        <taxon>Coelurosauria</taxon>
        <taxon>Aves</taxon>
        <taxon>Neognathae</taxon>
        <taxon>Neoaves</taxon>
        <taxon>Telluraves</taxon>
        <taxon>Australaves</taxon>
        <taxon>Psittaciformes</taxon>
        <taxon>Psittacidae</taxon>
        <taxon>Amazona</taxon>
    </lineage>
</organism>
<feature type="coiled-coil region" evidence="8">
    <location>
        <begin position="20"/>
        <end position="47"/>
    </location>
</feature>
<name>A0A8B9FNM6_9PSIT</name>
<dbReference type="Proteomes" id="UP000694522">
    <property type="component" value="Unplaced"/>
</dbReference>
<comment type="similarity">
    <text evidence="3">Belongs to the CENP-K/MCM22 family.</text>
</comment>
<evidence type="ECO:0000313" key="11">
    <source>
        <dbReference type="Proteomes" id="UP000694522"/>
    </source>
</evidence>
<proteinExistence type="inferred from homology"/>
<accession>A0A8B9FNM6</accession>
<keyword evidence="7" id="KW-0137">Centromere</keyword>
<dbReference type="PANTHER" id="PTHR14401">
    <property type="entry name" value="CENTROMERE PROTEIN K"/>
    <property type="match status" value="1"/>
</dbReference>
<dbReference type="PANTHER" id="PTHR14401:SF6">
    <property type="entry name" value="CENTROMERE PROTEIN K"/>
    <property type="match status" value="1"/>
</dbReference>
<evidence type="ECO:0000313" key="10">
    <source>
        <dbReference type="Ensembl" id="ENSACOP00000011199.1"/>
    </source>
</evidence>
<dbReference type="GO" id="GO:0005634">
    <property type="term" value="C:nucleus"/>
    <property type="evidence" value="ECO:0007669"/>
    <property type="project" value="UniProtKB-SubCell"/>
</dbReference>
<dbReference type="AlphaFoldDB" id="A0A8B9FNM6"/>
<evidence type="ECO:0000256" key="8">
    <source>
        <dbReference type="SAM" id="Coils"/>
    </source>
</evidence>